<evidence type="ECO:0000256" key="1">
    <source>
        <dbReference type="SAM" id="MobiDB-lite"/>
    </source>
</evidence>
<name>A0A9W7AWW8_9STRA</name>
<keyword evidence="3" id="KW-1185">Reference proteome</keyword>
<feature type="region of interest" description="Disordered" evidence="1">
    <location>
        <begin position="1"/>
        <end position="123"/>
    </location>
</feature>
<reference evidence="3" key="1">
    <citation type="journal article" date="2023" name="Commun. Biol.">
        <title>Genome analysis of Parmales, the sister group of diatoms, reveals the evolutionary specialization of diatoms from phago-mixotrophs to photoautotrophs.</title>
        <authorList>
            <person name="Ban H."/>
            <person name="Sato S."/>
            <person name="Yoshikawa S."/>
            <person name="Yamada K."/>
            <person name="Nakamura Y."/>
            <person name="Ichinomiya M."/>
            <person name="Sato N."/>
            <person name="Blanc-Mathieu R."/>
            <person name="Endo H."/>
            <person name="Kuwata A."/>
            <person name="Ogata H."/>
        </authorList>
    </citation>
    <scope>NUCLEOTIDE SEQUENCE [LARGE SCALE GENOMIC DNA]</scope>
    <source>
        <strain evidence="3">NIES 3701</strain>
    </source>
</reference>
<protein>
    <submittedName>
        <fullName evidence="2">Uncharacterized protein</fullName>
    </submittedName>
</protein>
<feature type="compositionally biased region" description="Pro residues" evidence="1">
    <location>
        <begin position="66"/>
        <end position="75"/>
    </location>
</feature>
<dbReference type="EMBL" id="BRXY01000246">
    <property type="protein sequence ID" value="GMH80481.1"/>
    <property type="molecule type" value="Genomic_DNA"/>
</dbReference>
<dbReference type="AlphaFoldDB" id="A0A9W7AWW8"/>
<feature type="compositionally biased region" description="Low complexity" evidence="1">
    <location>
        <begin position="47"/>
        <end position="59"/>
    </location>
</feature>
<proteinExistence type="predicted"/>
<dbReference type="Proteomes" id="UP001165085">
    <property type="component" value="Unassembled WGS sequence"/>
</dbReference>
<comment type="caution">
    <text evidence="2">The sequence shown here is derived from an EMBL/GenBank/DDBJ whole genome shotgun (WGS) entry which is preliminary data.</text>
</comment>
<feature type="compositionally biased region" description="Polar residues" evidence="1">
    <location>
        <begin position="89"/>
        <end position="108"/>
    </location>
</feature>
<sequence>MDESQVSPRASRIALSPSSARASSLAVSPHSLPLPAPSPEKKENIATTSSSSSSTSSSSLKTKPPLVCPPAPPLSPKRRKPSVPLHSILTPSKSSWRQNSHQNSQPTPTKVAWGSEFSQPTTPPSPTYCLPIKSICSPIKEKTSYTAYPMRASVPALQKTTVRPPEPHTSSFCSCDICGPDCPCAEIGCYYDSGNGCKCCVKMSRCRIGGYKYDINAVDRKRKNILRDKEPRSQASASNIII</sequence>
<organism evidence="2 3">
    <name type="scientific">Triparma strigata</name>
    <dbReference type="NCBI Taxonomy" id="1606541"/>
    <lineage>
        <taxon>Eukaryota</taxon>
        <taxon>Sar</taxon>
        <taxon>Stramenopiles</taxon>
        <taxon>Ochrophyta</taxon>
        <taxon>Bolidophyceae</taxon>
        <taxon>Parmales</taxon>
        <taxon>Triparmaceae</taxon>
        <taxon>Triparma</taxon>
    </lineage>
</organism>
<evidence type="ECO:0000313" key="2">
    <source>
        <dbReference type="EMBL" id="GMH80481.1"/>
    </source>
</evidence>
<accession>A0A9W7AWW8</accession>
<gene>
    <name evidence="2" type="ORF">TrST_g2930</name>
</gene>
<feature type="compositionally biased region" description="Low complexity" evidence="1">
    <location>
        <begin position="7"/>
        <end position="31"/>
    </location>
</feature>
<evidence type="ECO:0000313" key="3">
    <source>
        <dbReference type="Proteomes" id="UP001165085"/>
    </source>
</evidence>